<feature type="compositionally biased region" description="Basic and acidic residues" evidence="1">
    <location>
        <begin position="262"/>
        <end position="275"/>
    </location>
</feature>
<protein>
    <submittedName>
        <fullName evidence="2">Uncharacterized protein</fullName>
    </submittedName>
</protein>
<name>A0ABR3W4Y1_9PEZI</name>
<comment type="caution">
    <text evidence="2">The sequence shown here is derived from an EMBL/GenBank/DDBJ whole genome shotgun (WGS) entry which is preliminary data.</text>
</comment>
<dbReference type="Proteomes" id="UP001586593">
    <property type="component" value="Unassembled WGS sequence"/>
</dbReference>
<reference evidence="2 3" key="1">
    <citation type="journal article" date="2024" name="Commun. Biol.">
        <title>Comparative genomic analysis of thermophilic fungi reveals convergent evolutionary adaptations and gene losses.</title>
        <authorList>
            <person name="Steindorff A.S."/>
            <person name="Aguilar-Pontes M.V."/>
            <person name="Robinson A.J."/>
            <person name="Andreopoulos B."/>
            <person name="LaButti K."/>
            <person name="Kuo A."/>
            <person name="Mondo S."/>
            <person name="Riley R."/>
            <person name="Otillar R."/>
            <person name="Haridas S."/>
            <person name="Lipzen A."/>
            <person name="Grimwood J."/>
            <person name="Schmutz J."/>
            <person name="Clum A."/>
            <person name="Reid I.D."/>
            <person name="Moisan M.C."/>
            <person name="Butler G."/>
            <person name="Nguyen T.T.M."/>
            <person name="Dewar K."/>
            <person name="Conant G."/>
            <person name="Drula E."/>
            <person name="Henrissat B."/>
            <person name="Hansel C."/>
            <person name="Singer S."/>
            <person name="Hutchinson M.I."/>
            <person name="de Vries R.P."/>
            <person name="Natvig D.O."/>
            <person name="Powell A.J."/>
            <person name="Tsang A."/>
            <person name="Grigoriev I.V."/>
        </authorList>
    </citation>
    <scope>NUCLEOTIDE SEQUENCE [LARGE SCALE GENOMIC DNA]</scope>
    <source>
        <strain evidence="2 3">ATCC 24622</strain>
    </source>
</reference>
<proteinExistence type="predicted"/>
<feature type="compositionally biased region" description="Gly residues" evidence="1">
    <location>
        <begin position="247"/>
        <end position="261"/>
    </location>
</feature>
<dbReference type="EMBL" id="JAZHXJ010000708">
    <property type="protein sequence ID" value="KAL1853242.1"/>
    <property type="molecule type" value="Genomic_DNA"/>
</dbReference>
<feature type="region of interest" description="Disordered" evidence="1">
    <location>
        <begin position="216"/>
        <end position="310"/>
    </location>
</feature>
<sequence length="310" mass="33383">MVQARVCQPAGPPAPTSDGMHHVCAFRTKDSEMGAKHVGRWSPQRALQHLDLFRSEVRKSPDTAGYCKPRNAPLLREPADSKAHVGSKTNQVHTCLRGSLTNPLGESVMTTTVPLGLCPTSDGCLSKPSWRPHHQSASEESQIGRCMNTPIQFRIWGWPCTTRWFGPRIGSSSTDPPRNEGELHSPMTPICRGCRRRTGANCRQGAILRTEAGGLCQERKKKKKSGSTPQPVISSLRGLDSTKLWGNGNGGGQKGGTNGGDHGGEREERASKMGEDEGGIAVPLFGTTREGQPTQPLGTPEAGSIYWTAS</sequence>
<accession>A0ABR3W4Y1</accession>
<organism evidence="2 3">
    <name type="scientific">Phialemonium thermophilum</name>
    <dbReference type="NCBI Taxonomy" id="223376"/>
    <lineage>
        <taxon>Eukaryota</taxon>
        <taxon>Fungi</taxon>
        <taxon>Dikarya</taxon>
        <taxon>Ascomycota</taxon>
        <taxon>Pezizomycotina</taxon>
        <taxon>Sordariomycetes</taxon>
        <taxon>Sordariomycetidae</taxon>
        <taxon>Cephalothecales</taxon>
        <taxon>Cephalothecaceae</taxon>
        <taxon>Phialemonium</taxon>
    </lineage>
</organism>
<gene>
    <name evidence="2" type="ORF">VTK73DRAFT_9027</name>
</gene>
<feature type="region of interest" description="Disordered" evidence="1">
    <location>
        <begin position="167"/>
        <end position="186"/>
    </location>
</feature>
<keyword evidence="3" id="KW-1185">Reference proteome</keyword>
<evidence type="ECO:0000313" key="3">
    <source>
        <dbReference type="Proteomes" id="UP001586593"/>
    </source>
</evidence>
<evidence type="ECO:0000313" key="2">
    <source>
        <dbReference type="EMBL" id="KAL1853242.1"/>
    </source>
</evidence>
<evidence type="ECO:0000256" key="1">
    <source>
        <dbReference type="SAM" id="MobiDB-lite"/>
    </source>
</evidence>